<feature type="compositionally biased region" description="Basic and acidic residues" evidence="1">
    <location>
        <begin position="114"/>
        <end position="147"/>
    </location>
</feature>
<feature type="region of interest" description="Disordered" evidence="1">
    <location>
        <begin position="34"/>
        <end position="147"/>
    </location>
</feature>
<proteinExistence type="predicted"/>
<name>A0AAV7RI02_PLEWA</name>
<feature type="compositionally biased region" description="Basic and acidic residues" evidence="1">
    <location>
        <begin position="52"/>
        <end position="63"/>
    </location>
</feature>
<comment type="caution">
    <text evidence="2">The sequence shown here is derived from an EMBL/GenBank/DDBJ whole genome shotgun (WGS) entry which is preliminary data.</text>
</comment>
<evidence type="ECO:0000256" key="1">
    <source>
        <dbReference type="SAM" id="MobiDB-lite"/>
    </source>
</evidence>
<accession>A0AAV7RI02</accession>
<evidence type="ECO:0000313" key="2">
    <source>
        <dbReference type="EMBL" id="KAJ1150468.1"/>
    </source>
</evidence>
<protein>
    <submittedName>
        <fullName evidence="2">Uncharacterized protein</fullName>
    </submittedName>
</protein>
<reference evidence="2" key="1">
    <citation type="journal article" date="2022" name="bioRxiv">
        <title>Sequencing and chromosome-scale assembly of the giantPleurodeles waltlgenome.</title>
        <authorList>
            <person name="Brown T."/>
            <person name="Elewa A."/>
            <person name="Iarovenko S."/>
            <person name="Subramanian E."/>
            <person name="Araus A.J."/>
            <person name="Petzold A."/>
            <person name="Susuki M."/>
            <person name="Suzuki K.-i.T."/>
            <person name="Hayashi T."/>
            <person name="Toyoda A."/>
            <person name="Oliveira C."/>
            <person name="Osipova E."/>
            <person name="Leigh N.D."/>
            <person name="Simon A."/>
            <person name="Yun M.H."/>
        </authorList>
    </citation>
    <scope>NUCLEOTIDE SEQUENCE</scope>
    <source>
        <strain evidence="2">20211129_DDA</strain>
        <tissue evidence="2">Liver</tissue>
    </source>
</reference>
<organism evidence="2 3">
    <name type="scientific">Pleurodeles waltl</name>
    <name type="common">Iberian ribbed newt</name>
    <dbReference type="NCBI Taxonomy" id="8319"/>
    <lineage>
        <taxon>Eukaryota</taxon>
        <taxon>Metazoa</taxon>
        <taxon>Chordata</taxon>
        <taxon>Craniata</taxon>
        <taxon>Vertebrata</taxon>
        <taxon>Euteleostomi</taxon>
        <taxon>Amphibia</taxon>
        <taxon>Batrachia</taxon>
        <taxon>Caudata</taxon>
        <taxon>Salamandroidea</taxon>
        <taxon>Salamandridae</taxon>
        <taxon>Pleurodelinae</taxon>
        <taxon>Pleurodeles</taxon>
    </lineage>
</organism>
<dbReference type="EMBL" id="JANPWB010000009">
    <property type="protein sequence ID" value="KAJ1150468.1"/>
    <property type="molecule type" value="Genomic_DNA"/>
</dbReference>
<dbReference type="AlphaFoldDB" id="A0AAV7RI02"/>
<keyword evidence="3" id="KW-1185">Reference proteome</keyword>
<sequence>MDVDKLNILAHSGYEDCGGVKTPTTKPALQLVPRVEKRRTPTLIDATPSGRPELRRPTSRGEIDATPAVRAKLRTHSPAERHAAGKQAGDSTHRPGTSGNPRDPQKETVCAPENDARLPRVKNNDAKREAKQAEAERAAKQIEAERAEAAAERALAEKKLLLAHELSLKELDLKAKQSESSNNGFSILTEPAGEKKVHIPKNVVPFCGGRRHR</sequence>
<gene>
    <name evidence="2" type="ORF">NDU88_003259</name>
</gene>
<evidence type="ECO:0000313" key="3">
    <source>
        <dbReference type="Proteomes" id="UP001066276"/>
    </source>
</evidence>
<dbReference type="Proteomes" id="UP001066276">
    <property type="component" value="Chromosome 5"/>
</dbReference>